<dbReference type="PANTHER" id="PTHR41534:SF2">
    <property type="entry name" value="3-PHENYLPROPIONATE_CINNAMIC ACID DIOXYGENASE SUBUNIT BETA"/>
    <property type="match status" value="1"/>
</dbReference>
<accession>A0ABX6HVI2</accession>
<proteinExistence type="inferred from homology"/>
<dbReference type="Pfam" id="PF00866">
    <property type="entry name" value="Ring_hydroxyl_B"/>
    <property type="match status" value="1"/>
</dbReference>
<dbReference type="Gene3D" id="3.10.450.50">
    <property type="match status" value="1"/>
</dbReference>
<organism evidence="3 4">
    <name type="scientific">Pandoraea fibrosis</name>
    <dbReference type="NCBI Taxonomy" id="1891094"/>
    <lineage>
        <taxon>Bacteria</taxon>
        <taxon>Pseudomonadati</taxon>
        <taxon>Pseudomonadota</taxon>
        <taxon>Betaproteobacteria</taxon>
        <taxon>Burkholderiales</taxon>
        <taxon>Burkholderiaceae</taxon>
        <taxon>Pandoraea</taxon>
    </lineage>
</organism>
<dbReference type="Proteomes" id="UP000035080">
    <property type="component" value="Chromosome"/>
</dbReference>
<evidence type="ECO:0000313" key="4">
    <source>
        <dbReference type="Proteomes" id="UP000035080"/>
    </source>
</evidence>
<reference evidence="3 4" key="1">
    <citation type="journal article" date="2015" name="Genome Announc.">
        <title>Genome Sequences of Two Pandoraea pnomenusa Isolates Recovered 11 Months Apart from a Cystic Fibrosis Patient.</title>
        <authorList>
            <person name="Ee R."/>
            <person name="Ambrose M."/>
            <person name="Lazenby J."/>
            <person name="Williams P."/>
            <person name="Chan K.G."/>
            <person name="Roddam L."/>
        </authorList>
    </citation>
    <scope>NUCLEOTIDE SEQUENCE [LARGE SCALE GENOMIC DNA]</scope>
    <source>
        <strain evidence="3 4">6399</strain>
    </source>
</reference>
<sequence length="175" mass="19852">MSNVISNPTDADATHRPLLRQDYEDFLFQEAALLDEWRLDEWFALFEAGATYEVPTAGALDEADSHDSLFYIADDYTRLGYRIERLKKTGAHSEFPRSICTRLISNVRVLGTTEQGVAVGCKFVTYRSKDNVTHIFFGHHRYVLVNDGGAIRIVSKRSHLDMSSLRPQGRVSIIL</sequence>
<dbReference type="EMBL" id="CP047385">
    <property type="protein sequence ID" value="QHF14921.1"/>
    <property type="molecule type" value="Genomic_DNA"/>
</dbReference>
<name>A0ABX6HVI2_9BURK</name>
<dbReference type="CDD" id="cd00667">
    <property type="entry name" value="ring_hydroxylating_dioxygenases_beta"/>
    <property type="match status" value="1"/>
</dbReference>
<comment type="similarity">
    <text evidence="1">Belongs to the bacterial ring-hydroxylating dioxygenase beta subunit family.</text>
</comment>
<dbReference type="InterPro" id="IPR032710">
    <property type="entry name" value="NTF2-like_dom_sf"/>
</dbReference>
<dbReference type="SUPFAM" id="SSF54427">
    <property type="entry name" value="NTF2-like"/>
    <property type="match status" value="1"/>
</dbReference>
<dbReference type="PANTHER" id="PTHR41534">
    <property type="entry name" value="BLR3401 PROTEIN"/>
    <property type="match status" value="1"/>
</dbReference>
<keyword evidence="3" id="KW-0223">Dioxygenase</keyword>
<protein>
    <submittedName>
        <fullName evidence="3">Aromatic-ring-hydroxylating dioxygenase subunit beta</fullName>
    </submittedName>
</protein>
<dbReference type="GO" id="GO:0051213">
    <property type="term" value="F:dioxygenase activity"/>
    <property type="evidence" value="ECO:0007669"/>
    <property type="project" value="UniProtKB-KW"/>
</dbReference>
<evidence type="ECO:0000313" key="3">
    <source>
        <dbReference type="EMBL" id="QHF14921.1"/>
    </source>
</evidence>
<dbReference type="InterPro" id="IPR000391">
    <property type="entry name" value="Rng_hydr_dOase-bsu"/>
</dbReference>
<keyword evidence="4" id="KW-1185">Reference proteome</keyword>
<dbReference type="RefSeq" id="WP_039373521.1">
    <property type="nucleotide sequence ID" value="NZ_CP047385.1"/>
</dbReference>
<gene>
    <name evidence="3" type="ORF">PI93_021400</name>
</gene>
<evidence type="ECO:0000256" key="2">
    <source>
        <dbReference type="ARBA" id="ARBA00023002"/>
    </source>
</evidence>
<keyword evidence="2" id="KW-0560">Oxidoreductase</keyword>
<evidence type="ECO:0000256" key="1">
    <source>
        <dbReference type="ARBA" id="ARBA00009570"/>
    </source>
</evidence>